<evidence type="ECO:0000256" key="1">
    <source>
        <dbReference type="SAM" id="MobiDB-lite"/>
    </source>
</evidence>
<reference evidence="3" key="2">
    <citation type="submission" date="2021-02" db="UniProtKB">
        <authorList>
            <consortium name="EnsemblMetazoa"/>
        </authorList>
    </citation>
    <scope>IDENTIFICATION</scope>
    <source>
        <strain evidence="3">JHB</strain>
    </source>
</reference>
<dbReference type="InParanoid" id="B0WKS1"/>
<feature type="region of interest" description="Disordered" evidence="1">
    <location>
        <begin position="1"/>
        <end position="25"/>
    </location>
</feature>
<dbReference type="VEuPathDB" id="VectorBase:CQUJHB012317"/>
<keyword evidence="4" id="KW-1185">Reference proteome</keyword>
<feature type="compositionally biased region" description="Polar residues" evidence="1">
    <location>
        <begin position="253"/>
        <end position="269"/>
    </location>
</feature>
<dbReference type="AlphaFoldDB" id="B0WKS1"/>
<evidence type="ECO:0000313" key="3">
    <source>
        <dbReference type="EnsemblMetazoa" id="CPIJ007199-PA"/>
    </source>
</evidence>
<organism>
    <name type="scientific">Culex quinquefasciatus</name>
    <name type="common">Southern house mosquito</name>
    <name type="synonym">Culex pungens</name>
    <dbReference type="NCBI Taxonomy" id="7176"/>
    <lineage>
        <taxon>Eukaryota</taxon>
        <taxon>Metazoa</taxon>
        <taxon>Ecdysozoa</taxon>
        <taxon>Arthropoda</taxon>
        <taxon>Hexapoda</taxon>
        <taxon>Insecta</taxon>
        <taxon>Pterygota</taxon>
        <taxon>Neoptera</taxon>
        <taxon>Endopterygota</taxon>
        <taxon>Diptera</taxon>
        <taxon>Nematocera</taxon>
        <taxon>Culicoidea</taxon>
        <taxon>Culicidae</taxon>
        <taxon>Culicinae</taxon>
        <taxon>Culicini</taxon>
        <taxon>Culex</taxon>
        <taxon>Culex</taxon>
    </lineage>
</organism>
<evidence type="ECO:0000313" key="2">
    <source>
        <dbReference type="EMBL" id="EDS30013.1"/>
    </source>
</evidence>
<dbReference type="Proteomes" id="UP000002320">
    <property type="component" value="Unassembled WGS sequence"/>
</dbReference>
<dbReference type="STRING" id="7176.B0WKS1"/>
<feature type="region of interest" description="Disordered" evidence="1">
    <location>
        <begin position="49"/>
        <end position="84"/>
    </location>
</feature>
<accession>B0WKS1</accession>
<gene>
    <name evidence="3" type="primary">6039783</name>
    <name evidence="2" type="ORF">CpipJ_CPIJ007199</name>
</gene>
<evidence type="ECO:0000313" key="4">
    <source>
        <dbReference type="Proteomes" id="UP000002320"/>
    </source>
</evidence>
<dbReference type="KEGG" id="cqu:CpipJ_CPIJ007199"/>
<dbReference type="OrthoDB" id="7756796at2759"/>
<name>B0WKS1_CULQU</name>
<dbReference type="EMBL" id="DS231975">
    <property type="protein sequence ID" value="EDS30013.1"/>
    <property type="molecule type" value="Genomic_DNA"/>
</dbReference>
<protein>
    <submittedName>
        <fullName evidence="2 3">Uncharacterized protein</fullName>
    </submittedName>
</protein>
<feature type="compositionally biased region" description="Polar residues" evidence="1">
    <location>
        <begin position="280"/>
        <end position="293"/>
    </location>
</feature>
<feature type="region of interest" description="Disordered" evidence="1">
    <location>
        <begin position="253"/>
        <end position="293"/>
    </location>
</feature>
<proteinExistence type="predicted"/>
<dbReference type="EnsemblMetazoa" id="CPIJ007199-RA">
    <property type="protein sequence ID" value="CPIJ007199-PA"/>
    <property type="gene ID" value="CPIJ007199"/>
</dbReference>
<dbReference type="VEuPathDB" id="VectorBase:CPIJ007199"/>
<dbReference type="HOGENOM" id="CLU_950770_0_0_1"/>
<reference evidence="2" key="1">
    <citation type="submission" date="2007-03" db="EMBL/GenBank/DDBJ databases">
        <title>Annotation of Culex pipiens quinquefasciatus.</title>
        <authorList>
            <consortium name="The Broad Institute Genome Sequencing Platform"/>
            <person name="Atkinson P.W."/>
            <person name="Hemingway J."/>
            <person name="Christensen B.M."/>
            <person name="Higgs S."/>
            <person name="Kodira C."/>
            <person name="Hannick L."/>
            <person name="Megy K."/>
            <person name="O'Leary S."/>
            <person name="Pearson M."/>
            <person name="Haas B.J."/>
            <person name="Mauceli E."/>
            <person name="Wortman J.R."/>
            <person name="Lee N.H."/>
            <person name="Guigo R."/>
            <person name="Stanke M."/>
            <person name="Alvarado L."/>
            <person name="Amedeo P."/>
            <person name="Antoine C.H."/>
            <person name="Arensburger P."/>
            <person name="Bidwell S.L."/>
            <person name="Crawford M."/>
            <person name="Camaro F."/>
            <person name="Devon K."/>
            <person name="Engels R."/>
            <person name="Hammond M."/>
            <person name="Howarth C."/>
            <person name="Koehrsen M."/>
            <person name="Lawson D."/>
            <person name="Montgomery P."/>
            <person name="Nene V."/>
            <person name="Nusbaum C."/>
            <person name="Puiu D."/>
            <person name="Romero-Severson J."/>
            <person name="Severson D.W."/>
            <person name="Shumway M."/>
            <person name="Sisk P."/>
            <person name="Stolte C."/>
            <person name="Zeng Q."/>
            <person name="Eisenstadt E."/>
            <person name="Fraser-Liggett C."/>
            <person name="Strausberg R."/>
            <person name="Galagan J."/>
            <person name="Birren B."/>
            <person name="Collins F.H."/>
        </authorList>
    </citation>
    <scope>NUCLEOTIDE SEQUENCE [LARGE SCALE GENOMIC DNA]</scope>
    <source>
        <strain evidence="2">JHB</strain>
    </source>
</reference>
<sequence>MENERQVAQSSSRSRSRSRKGVNGSGVWLVEESDLDVDAFFMQRNSTFNAQAETGSGPSGRTPGGGVEASSSFSKKSLRRKSSLTFRTPEESSFMTVMSFESLQITECKPSEGEEDISKKAFEQWRSVLESAMKIAGIEEEDAKSNVFKMKAGSKLMDVLEGVSDNGAPDEDQFPYSNAMFKLEQHFSSRDFVLLRRQSCVQWSRATEKVLCPIPLLDQIKIHDKAVRPNLSDQDCQTKEQKVNNLGLRHFTGSSISDTTQPGPVSLDQQDVPEAEKSTTAEIFLNSQADQED</sequence>